<dbReference type="PANTHER" id="PTHR34702:SF1">
    <property type="entry name" value="NA(+)_H(+) ANTIPORTER SUBUNIT F"/>
    <property type="match status" value="1"/>
</dbReference>
<dbReference type="Proteomes" id="UP000435304">
    <property type="component" value="Unassembled WGS sequence"/>
</dbReference>
<dbReference type="PANTHER" id="PTHR34702">
    <property type="entry name" value="NA(+)/H(+) ANTIPORTER SUBUNIT F1"/>
    <property type="match status" value="1"/>
</dbReference>
<evidence type="ECO:0000256" key="7">
    <source>
        <dbReference type="ARBA" id="ARBA00023136"/>
    </source>
</evidence>
<reference evidence="10 11" key="1">
    <citation type="submission" date="2019-12" db="EMBL/GenBank/DDBJ databases">
        <title>Auraticoccus cholistani sp. nov., an actinomycete isolated from soil of Cholistan desert.</title>
        <authorList>
            <person name="Cheema M.T."/>
        </authorList>
    </citation>
    <scope>NUCLEOTIDE SEQUENCE [LARGE SCALE GENOMIC DNA]</scope>
    <source>
        <strain evidence="10 11">F435</strain>
    </source>
</reference>
<proteinExistence type="inferred from homology"/>
<evidence type="ECO:0000256" key="8">
    <source>
        <dbReference type="SAM" id="MobiDB-lite"/>
    </source>
</evidence>
<feature type="transmembrane region" description="Helical" evidence="9">
    <location>
        <begin position="62"/>
        <end position="85"/>
    </location>
</feature>
<keyword evidence="5 9" id="KW-0812">Transmembrane</keyword>
<feature type="region of interest" description="Disordered" evidence="8">
    <location>
        <begin position="88"/>
        <end position="116"/>
    </location>
</feature>
<keyword evidence="6 9" id="KW-1133">Transmembrane helix</keyword>
<evidence type="ECO:0000256" key="5">
    <source>
        <dbReference type="ARBA" id="ARBA00022692"/>
    </source>
</evidence>
<organism evidence="10 11">
    <name type="scientific">Auraticoccus cholistanensis</name>
    <dbReference type="NCBI Taxonomy" id="2656650"/>
    <lineage>
        <taxon>Bacteria</taxon>
        <taxon>Bacillati</taxon>
        <taxon>Actinomycetota</taxon>
        <taxon>Actinomycetes</taxon>
        <taxon>Propionibacteriales</taxon>
        <taxon>Propionibacteriaceae</taxon>
        <taxon>Auraticoccus</taxon>
    </lineage>
</organism>
<feature type="transmembrane region" description="Helical" evidence="9">
    <location>
        <begin position="36"/>
        <end position="56"/>
    </location>
</feature>
<dbReference type="RefSeq" id="WP_156608201.1">
    <property type="nucleotide sequence ID" value="NZ_WPCU01000004.1"/>
</dbReference>
<dbReference type="GO" id="GO:0015385">
    <property type="term" value="F:sodium:proton antiporter activity"/>
    <property type="evidence" value="ECO:0007669"/>
    <property type="project" value="TreeGrafter"/>
</dbReference>
<dbReference type="EMBL" id="WPCU01000004">
    <property type="protein sequence ID" value="MVA75222.1"/>
    <property type="molecule type" value="Genomic_DNA"/>
</dbReference>
<keyword evidence="7 9" id="KW-0472">Membrane</keyword>
<evidence type="ECO:0000256" key="2">
    <source>
        <dbReference type="ARBA" id="ARBA00009212"/>
    </source>
</evidence>
<keyword evidence="3" id="KW-0813">Transport</keyword>
<evidence type="ECO:0000256" key="1">
    <source>
        <dbReference type="ARBA" id="ARBA00004651"/>
    </source>
</evidence>
<gene>
    <name evidence="10" type="ORF">GC722_04140</name>
</gene>
<evidence type="ECO:0000256" key="6">
    <source>
        <dbReference type="ARBA" id="ARBA00022989"/>
    </source>
</evidence>
<evidence type="ECO:0000313" key="11">
    <source>
        <dbReference type="Proteomes" id="UP000435304"/>
    </source>
</evidence>
<evidence type="ECO:0000256" key="9">
    <source>
        <dbReference type="SAM" id="Phobius"/>
    </source>
</evidence>
<sequence>MSLQSVLVTLCAALLVVSAALVLVRIIRGPSVLDRTVASEVLISIMVCAFGLEAAINRNPTTLPILVSLSLLGFVGSVAIARFVARDHDRGSDEPSPNNYLGRTGEDAPGRGGEGA</sequence>
<comment type="subcellular location">
    <subcellularLocation>
        <location evidence="1">Cell membrane</location>
        <topology evidence="1">Multi-pass membrane protein</topology>
    </subcellularLocation>
</comment>
<dbReference type="GO" id="GO:0005886">
    <property type="term" value="C:plasma membrane"/>
    <property type="evidence" value="ECO:0007669"/>
    <property type="project" value="UniProtKB-SubCell"/>
</dbReference>
<keyword evidence="11" id="KW-1185">Reference proteome</keyword>
<evidence type="ECO:0000256" key="3">
    <source>
        <dbReference type="ARBA" id="ARBA00022448"/>
    </source>
</evidence>
<keyword evidence="4" id="KW-1003">Cell membrane</keyword>
<comment type="similarity">
    <text evidence="2">Belongs to the CPA3 antiporters (TC 2.A.63) subunit F family.</text>
</comment>
<dbReference type="InterPro" id="IPR007208">
    <property type="entry name" value="MrpF/PhaF-like"/>
</dbReference>
<evidence type="ECO:0000313" key="10">
    <source>
        <dbReference type="EMBL" id="MVA75222.1"/>
    </source>
</evidence>
<protein>
    <submittedName>
        <fullName evidence="10">Sodium:proton antiporter</fullName>
    </submittedName>
</protein>
<name>A0A6A9UU94_9ACTN</name>
<comment type="caution">
    <text evidence="10">The sequence shown here is derived from an EMBL/GenBank/DDBJ whole genome shotgun (WGS) entry which is preliminary data.</text>
</comment>
<dbReference type="Pfam" id="PF04066">
    <property type="entry name" value="MrpF_PhaF"/>
    <property type="match status" value="1"/>
</dbReference>
<accession>A0A6A9UU94</accession>
<feature type="transmembrane region" description="Helical" evidence="9">
    <location>
        <begin position="6"/>
        <end position="24"/>
    </location>
</feature>
<evidence type="ECO:0000256" key="4">
    <source>
        <dbReference type="ARBA" id="ARBA00022475"/>
    </source>
</evidence>
<dbReference type="AlphaFoldDB" id="A0A6A9UU94"/>